<keyword evidence="2" id="KW-1185">Reference proteome</keyword>
<proteinExistence type="predicted"/>
<organism evidence="1 2">
    <name type="scientific">Pseudomonas hunanensis</name>
    <dbReference type="NCBI Taxonomy" id="1247546"/>
    <lineage>
        <taxon>Bacteria</taxon>
        <taxon>Pseudomonadati</taxon>
        <taxon>Pseudomonadota</taxon>
        <taxon>Gammaproteobacteria</taxon>
        <taxon>Pseudomonadales</taxon>
        <taxon>Pseudomonadaceae</taxon>
        <taxon>Pseudomonas</taxon>
    </lineage>
</organism>
<keyword evidence="1" id="KW-0966">Cell projection</keyword>
<dbReference type="EMBL" id="JAVDTH010000007">
    <property type="protein sequence ID" value="MDR6712108.1"/>
    <property type="molecule type" value="Genomic_DNA"/>
</dbReference>
<evidence type="ECO:0000313" key="2">
    <source>
        <dbReference type="Proteomes" id="UP001259587"/>
    </source>
</evidence>
<reference evidence="1" key="1">
    <citation type="submission" date="2023-07" db="EMBL/GenBank/DDBJ databases">
        <title>Sorghum-associated microbial communities from plants grown in Nebraska, USA.</title>
        <authorList>
            <person name="Schachtman D."/>
        </authorList>
    </citation>
    <scope>NUCLEOTIDE SEQUENCE</scope>
    <source>
        <strain evidence="1">BE56</strain>
    </source>
</reference>
<gene>
    <name evidence="1" type="ORF">J2W83_001703</name>
</gene>
<protein>
    <submittedName>
        <fullName evidence="1">Flagellar biosynthesis GTPase FlhF</fullName>
    </submittedName>
</protein>
<evidence type="ECO:0000313" key="1">
    <source>
        <dbReference type="EMBL" id="MDR6712108.1"/>
    </source>
</evidence>
<dbReference type="Proteomes" id="UP001259587">
    <property type="component" value="Unassembled WGS sequence"/>
</dbReference>
<comment type="caution">
    <text evidence="1">The sequence shown here is derived from an EMBL/GenBank/DDBJ whole genome shotgun (WGS) entry which is preliminary data.</text>
</comment>
<keyword evidence="1" id="KW-0282">Flagellum</keyword>
<accession>A0ACC6K0Y8</accession>
<sequence length="207" mass="22544">MKNWSFGKLLGVFAGSFVALIIIAVVVIKTTSSPATKAKRVAQAQAQAAQGPRMDVLSIELAKSKEQAQAALEAQQNSEKQLKIVRQESERNTQLLLRQINQLDSTIAGLNQRMDTFEASRQRVEIVKPPRKAPVQNQAQGLAKNAHPIPQSTGYKVQAVVGHRAWVQSGDREDSVKAGDPLPPVRRELKVLAVDRDSGIVVTTPAL</sequence>
<keyword evidence="1" id="KW-0969">Cilium</keyword>
<name>A0ACC6K0Y8_9PSED</name>